<proteinExistence type="predicted"/>
<organism evidence="2 3">
    <name type="scientific">Sulfurimonas diazotrophicus</name>
    <dbReference type="NCBI Taxonomy" id="3131939"/>
    <lineage>
        <taxon>Bacteria</taxon>
        <taxon>Pseudomonadati</taxon>
        <taxon>Campylobacterota</taxon>
        <taxon>Epsilonproteobacteria</taxon>
        <taxon>Campylobacterales</taxon>
        <taxon>Sulfurimonadaceae</taxon>
        <taxon>Sulfurimonas</taxon>
    </lineage>
</organism>
<name>A0ABZ3HD09_9BACT</name>
<dbReference type="Gene3D" id="3.20.20.150">
    <property type="entry name" value="Divalent-metal-dependent TIM barrel enzymes"/>
    <property type="match status" value="1"/>
</dbReference>
<dbReference type="RefSeq" id="WP_345973654.1">
    <property type="nucleotide sequence ID" value="NZ_CP147920.1"/>
</dbReference>
<dbReference type="Pfam" id="PF01261">
    <property type="entry name" value="AP_endonuc_2"/>
    <property type="match status" value="1"/>
</dbReference>
<gene>
    <name evidence="2" type="ORF">WCY31_05950</name>
</gene>
<dbReference type="SUPFAM" id="SSF51658">
    <property type="entry name" value="Xylose isomerase-like"/>
    <property type="match status" value="1"/>
</dbReference>
<accession>A0ABZ3HD09</accession>
<dbReference type="InterPro" id="IPR036237">
    <property type="entry name" value="Xyl_isomerase-like_sf"/>
</dbReference>
<dbReference type="EMBL" id="CP147920">
    <property type="protein sequence ID" value="XAU16249.1"/>
    <property type="molecule type" value="Genomic_DNA"/>
</dbReference>
<evidence type="ECO:0000313" key="3">
    <source>
        <dbReference type="Proteomes" id="UP001447842"/>
    </source>
</evidence>
<protein>
    <submittedName>
        <fullName evidence="2">TIM barrel protein</fullName>
    </submittedName>
</protein>
<evidence type="ECO:0000259" key="1">
    <source>
        <dbReference type="Pfam" id="PF01261"/>
    </source>
</evidence>
<dbReference type="Proteomes" id="UP001447842">
    <property type="component" value="Chromosome"/>
</dbReference>
<reference evidence="2 3" key="1">
    <citation type="submission" date="2024-03" db="EMBL/GenBank/DDBJ databases">
        <title>Sulfurimonas sp. HSL3-1.</title>
        <authorList>
            <person name="Wang S."/>
        </authorList>
    </citation>
    <scope>NUCLEOTIDE SEQUENCE [LARGE SCALE GENOMIC DNA]</scope>
    <source>
        <strain evidence="2 3">HSL3-1</strain>
    </source>
</reference>
<dbReference type="InterPro" id="IPR013022">
    <property type="entry name" value="Xyl_isomerase-like_TIM-brl"/>
</dbReference>
<sequence length="283" mass="31965">MELQRYKTMWGFTGDFETACAEALAAGFDGIEGPAPESSSQRAYWKACLEKYGLHYIAEAVTGGDYVPRRDLGVEGHLDDLNAILARSAELSPRFVTCIGGLDAWSEAESLRFFKEGMKLAERYGLQISFETHRSRSLFNPWVTRRIVEALPAISLTADISHWCVVCERQMDSERETIEAIAPNVKHIHARVGYDQGPQVPHPAAPEYAYALEAHQAAWERFWEAQYHRGFAISTMTPEFGPDGYLHTLPFTQAPVADLWELNQWMGDTERLHFQRHMAKAAA</sequence>
<evidence type="ECO:0000313" key="2">
    <source>
        <dbReference type="EMBL" id="XAU16249.1"/>
    </source>
</evidence>
<keyword evidence="3" id="KW-1185">Reference proteome</keyword>
<feature type="domain" description="Xylose isomerase-like TIM barrel" evidence="1">
    <location>
        <begin position="21"/>
        <end position="190"/>
    </location>
</feature>